<feature type="transmembrane region" description="Helical" evidence="1">
    <location>
        <begin position="7"/>
        <end position="26"/>
    </location>
</feature>
<dbReference type="AlphaFoldDB" id="A0AAW4QQZ1"/>
<dbReference type="GO" id="GO:0005886">
    <property type="term" value="C:plasma membrane"/>
    <property type="evidence" value="ECO:0007669"/>
    <property type="project" value="TreeGrafter"/>
</dbReference>
<dbReference type="Pfam" id="PF04286">
    <property type="entry name" value="DUF445"/>
    <property type="match status" value="1"/>
</dbReference>
<keyword evidence="1" id="KW-0472">Membrane</keyword>
<dbReference type="Proteomes" id="UP001197806">
    <property type="component" value="Unassembled WGS sequence"/>
</dbReference>
<dbReference type="PANTHER" id="PTHR38442">
    <property type="entry name" value="INNER MEMBRANE PROTEIN-RELATED"/>
    <property type="match status" value="1"/>
</dbReference>
<dbReference type="EMBL" id="JACLPZ010000001">
    <property type="protein sequence ID" value="MBY0035307.1"/>
    <property type="molecule type" value="Genomic_DNA"/>
</dbReference>
<evidence type="ECO:0000256" key="1">
    <source>
        <dbReference type="SAM" id="Phobius"/>
    </source>
</evidence>
<dbReference type="RefSeq" id="WP_221824886.1">
    <property type="nucleotide sequence ID" value="NZ_JACLPZ010000001.1"/>
</dbReference>
<name>A0AAW4QQZ1_BACCE</name>
<keyword evidence="1" id="KW-0812">Transmembrane</keyword>
<comment type="caution">
    <text evidence="2">The sequence shown here is derived from an EMBL/GenBank/DDBJ whole genome shotgun (WGS) entry which is preliminary data.</text>
</comment>
<organism evidence="2 3">
    <name type="scientific">Bacillus cereus</name>
    <dbReference type="NCBI Taxonomy" id="1396"/>
    <lineage>
        <taxon>Bacteria</taxon>
        <taxon>Bacillati</taxon>
        <taxon>Bacillota</taxon>
        <taxon>Bacilli</taxon>
        <taxon>Bacillales</taxon>
        <taxon>Bacillaceae</taxon>
        <taxon>Bacillus</taxon>
        <taxon>Bacillus cereus group</taxon>
    </lineage>
</organism>
<keyword evidence="1" id="KW-1133">Transmembrane helix</keyword>
<proteinExistence type="predicted"/>
<evidence type="ECO:0000313" key="2">
    <source>
        <dbReference type="EMBL" id="MBY0035307.1"/>
    </source>
</evidence>
<accession>A0AAW4QQZ1</accession>
<protein>
    <submittedName>
        <fullName evidence="2">DUF445 domain-containing protein</fullName>
    </submittedName>
</protein>
<reference evidence="2" key="1">
    <citation type="submission" date="2020-08" db="EMBL/GenBank/DDBJ databases">
        <title>Fungal Genomes of the International Space Station.</title>
        <authorList>
            <person name="Seuylemezian A."/>
            <person name="Singh N.K."/>
            <person name="Wood J."/>
            <person name="Venkateswaran K."/>
        </authorList>
    </citation>
    <scope>NUCLEOTIDE SEQUENCE</scope>
    <source>
        <strain evidence="2">I2-B2</strain>
    </source>
</reference>
<dbReference type="InterPro" id="IPR007383">
    <property type="entry name" value="DUF445"/>
</dbReference>
<dbReference type="PANTHER" id="PTHR38442:SF1">
    <property type="entry name" value="INNER MEMBRANE PROTEIN"/>
    <property type="match status" value="1"/>
</dbReference>
<evidence type="ECO:0000313" key="3">
    <source>
        <dbReference type="Proteomes" id="UP001197806"/>
    </source>
</evidence>
<gene>
    <name evidence="2" type="ORF">H7U08_01720</name>
</gene>
<sequence>MSLQTKYIAGISLGVMGVGFAASIPFQGTVAGEIIQGGFEAGLVGGLADWFAVTALFRHPMGIPIPHTALLPKNRKRVTKGLINTLENEWLTKESITNKVKEMQLAQMVLQIAKREMQSDAVKKGIVTIAEKAIVLIDTEKLAVIIEKELKTYLHTINTSNILQVLVDQLVVQEYDEKTLDYILVKVKEWTAQDEARYQLGSLGMKAMENIKVDGFLQFTLKSFMNIVDEDKIGGILQKFIISNINSLQDADNSTRQLILSKIRQEIINVKENEALLQELENWKEKWIANWDATDKIKEMLEQVQQRAVAFVNNEEFADKYVIPFLQKQMNKIKEDEQTVQKIEDWLQKQVVSLVEKNHSKIGKLVQENLDKLDDKTLIEMIENNVGKDLQWIRVNGGVCGFMIGLVLEGIKAII</sequence>